<reference evidence="1" key="1">
    <citation type="submission" date="2021-05" db="EMBL/GenBank/DDBJ databases">
        <authorList>
            <person name="Alioto T."/>
            <person name="Alioto T."/>
            <person name="Gomez Garrido J."/>
        </authorList>
    </citation>
    <scope>NUCLEOTIDE SEQUENCE</scope>
</reference>
<protein>
    <submittedName>
        <fullName evidence="1">Uncharacterized protein</fullName>
    </submittedName>
</protein>
<sequence>MQAFENLYFVLINSSIPFQLSNIPIANFCFPISLQSSAFHRISIPLSLSMSPSFPLSLPTAYHSNFQPFSPSFPIKYLAQSFHFPPPTLFSPMLSIAYHLKHSLPLPTAFQPSIQLIQSQL</sequence>
<dbReference type="AlphaFoldDB" id="A0A8D8X3X5"/>
<accession>A0A8D8X3X5</accession>
<proteinExistence type="predicted"/>
<organism evidence="1">
    <name type="scientific">Cacopsylla melanoneura</name>
    <dbReference type="NCBI Taxonomy" id="428564"/>
    <lineage>
        <taxon>Eukaryota</taxon>
        <taxon>Metazoa</taxon>
        <taxon>Ecdysozoa</taxon>
        <taxon>Arthropoda</taxon>
        <taxon>Hexapoda</taxon>
        <taxon>Insecta</taxon>
        <taxon>Pterygota</taxon>
        <taxon>Neoptera</taxon>
        <taxon>Paraneoptera</taxon>
        <taxon>Hemiptera</taxon>
        <taxon>Sternorrhyncha</taxon>
        <taxon>Psylloidea</taxon>
        <taxon>Psyllidae</taxon>
        <taxon>Psyllinae</taxon>
        <taxon>Cacopsylla</taxon>
    </lineage>
</organism>
<dbReference type="EMBL" id="HBUF01253667">
    <property type="protein sequence ID" value="CAG6680929.1"/>
    <property type="molecule type" value="Transcribed_RNA"/>
</dbReference>
<evidence type="ECO:0000313" key="1">
    <source>
        <dbReference type="EMBL" id="CAG6680929.1"/>
    </source>
</evidence>
<name>A0A8D8X3X5_9HEMI</name>